<dbReference type="RefSeq" id="WP_088915722.1">
    <property type="nucleotide sequence ID" value="NZ_CP018632.1"/>
</dbReference>
<proteinExistence type="predicted"/>
<reference evidence="1 2" key="1">
    <citation type="submission" date="2016-12" db="EMBL/GenBank/DDBJ databases">
        <authorList>
            <person name="Song W.-J."/>
            <person name="Kurnit D.M."/>
        </authorList>
    </citation>
    <scope>NUCLEOTIDE SEQUENCE [LARGE SCALE GENOMIC DNA]</scope>
    <source>
        <strain evidence="1 2">IMCC3135</strain>
    </source>
</reference>
<dbReference type="Proteomes" id="UP000250079">
    <property type="component" value="Chromosome"/>
</dbReference>
<keyword evidence="2" id="KW-1185">Reference proteome</keyword>
<dbReference type="OrthoDB" id="9857495at2"/>
<sequence length="103" mass="11750">MHKTKIDPIWDEGISSYLIGEHERLKAPLTIDDLQGFANQHAVRIGDILETLYLMTIYGEWQYADLEGVTLELNEVALDELYAKGRLGREDLVDFDGVWSPVD</sequence>
<evidence type="ECO:0000313" key="2">
    <source>
        <dbReference type="Proteomes" id="UP000250079"/>
    </source>
</evidence>
<protein>
    <submittedName>
        <fullName evidence="1">Uncharacterized protein</fullName>
    </submittedName>
</protein>
<accession>A0A2Z2NI54</accession>
<gene>
    <name evidence="1" type="ORF">IMCC3135_00120</name>
</gene>
<name>A0A2Z2NI54_9GAMM</name>
<dbReference type="KEGG" id="gai:IMCC3135_00120"/>
<organism evidence="1 2">
    <name type="scientific">Granulosicoccus antarcticus IMCC3135</name>
    <dbReference type="NCBI Taxonomy" id="1192854"/>
    <lineage>
        <taxon>Bacteria</taxon>
        <taxon>Pseudomonadati</taxon>
        <taxon>Pseudomonadota</taxon>
        <taxon>Gammaproteobacteria</taxon>
        <taxon>Chromatiales</taxon>
        <taxon>Granulosicoccaceae</taxon>
        <taxon>Granulosicoccus</taxon>
    </lineage>
</organism>
<dbReference type="EMBL" id="CP018632">
    <property type="protein sequence ID" value="ASJ70155.1"/>
    <property type="molecule type" value="Genomic_DNA"/>
</dbReference>
<dbReference type="AlphaFoldDB" id="A0A2Z2NI54"/>
<evidence type="ECO:0000313" key="1">
    <source>
        <dbReference type="EMBL" id="ASJ70155.1"/>
    </source>
</evidence>